<feature type="region of interest" description="Disordered" evidence="2">
    <location>
        <begin position="232"/>
        <end position="251"/>
    </location>
</feature>
<reference evidence="4" key="1">
    <citation type="journal article" date="2019" name="Int. J. Syst. Evol. Microbiol.">
        <title>The Global Catalogue of Microorganisms (GCM) 10K type strain sequencing project: providing services to taxonomists for standard genome sequencing and annotation.</title>
        <authorList>
            <consortium name="The Broad Institute Genomics Platform"/>
            <consortium name="The Broad Institute Genome Sequencing Center for Infectious Disease"/>
            <person name="Wu L."/>
            <person name="Ma J."/>
        </authorList>
    </citation>
    <scope>NUCLEOTIDE SEQUENCE [LARGE SCALE GENOMIC DNA]</scope>
    <source>
        <strain evidence="4">CCUG 54329</strain>
    </source>
</reference>
<accession>A0ABW3NW61</accession>
<name>A0ABW3NW61_9SPHN</name>
<dbReference type="EMBL" id="JBHTLS010000009">
    <property type="protein sequence ID" value="MFD1103677.1"/>
    <property type="molecule type" value="Genomic_DNA"/>
</dbReference>
<protein>
    <recommendedName>
        <fullName evidence="5">Integrase</fullName>
    </recommendedName>
</protein>
<keyword evidence="4" id="KW-1185">Reference proteome</keyword>
<dbReference type="InterPro" id="IPR011010">
    <property type="entry name" value="DNA_brk_join_enz"/>
</dbReference>
<keyword evidence="1" id="KW-0233">DNA recombination</keyword>
<evidence type="ECO:0008006" key="5">
    <source>
        <dbReference type="Google" id="ProtNLM"/>
    </source>
</evidence>
<evidence type="ECO:0000313" key="4">
    <source>
        <dbReference type="Proteomes" id="UP001597203"/>
    </source>
</evidence>
<evidence type="ECO:0000256" key="2">
    <source>
        <dbReference type="SAM" id="MobiDB-lite"/>
    </source>
</evidence>
<dbReference type="Gene3D" id="1.10.443.10">
    <property type="entry name" value="Intergrase catalytic core"/>
    <property type="match status" value="1"/>
</dbReference>
<comment type="caution">
    <text evidence="3">The sequence shown here is derived from an EMBL/GenBank/DDBJ whole genome shotgun (WGS) entry which is preliminary data.</text>
</comment>
<evidence type="ECO:0000313" key="3">
    <source>
        <dbReference type="EMBL" id="MFD1103677.1"/>
    </source>
</evidence>
<proteinExistence type="predicted"/>
<evidence type="ECO:0000256" key="1">
    <source>
        <dbReference type="ARBA" id="ARBA00023172"/>
    </source>
</evidence>
<organism evidence="3 4">
    <name type="scientific">Sphingobium olei</name>
    <dbReference type="NCBI Taxonomy" id="420955"/>
    <lineage>
        <taxon>Bacteria</taxon>
        <taxon>Pseudomonadati</taxon>
        <taxon>Pseudomonadota</taxon>
        <taxon>Alphaproteobacteria</taxon>
        <taxon>Sphingomonadales</taxon>
        <taxon>Sphingomonadaceae</taxon>
        <taxon>Sphingobium</taxon>
    </lineage>
</organism>
<dbReference type="RefSeq" id="WP_380908667.1">
    <property type="nucleotide sequence ID" value="NZ_JBHTLS010000009.1"/>
</dbReference>
<dbReference type="Proteomes" id="UP001597203">
    <property type="component" value="Unassembled WGS sequence"/>
</dbReference>
<dbReference type="SUPFAM" id="SSF56349">
    <property type="entry name" value="DNA breaking-rejoining enzymes"/>
    <property type="match status" value="1"/>
</dbReference>
<dbReference type="InterPro" id="IPR013762">
    <property type="entry name" value="Integrase-like_cat_sf"/>
</dbReference>
<sequence length="671" mass="74628">MATNIYPRGTTQWWRRSVRFVAVVNDPITIRMSLKTRCPREARARAGYLEMEMKTVETVIAEELRTRIAPDDMRAVYQTAFEATLDRYIVQQAATPFRAEAHAAINLAYARYFTLIASTPVPPEADEAFRQQLADSDLSPRDADALFVTVARHHGGSPIGHNHLASYLRAAGVKPTEDNLRAMSRVAAAAYRNACLAATEGLDLPNPEAEVWPLPGALRRLLDLPARAALAASSAEPTLPPQTTQATTPAPTATVTAPVVTAAVRSAGKIDVPLSTLAATCLQRKIDDREWREERRRDIDAVVNLFLAANGDLMLSEIDQQACSAMTALFPRLPSRYGHTREDIEGGMTAVIERGDALRAIWKRDPVAAERELVPTVGISDITHNKHVTWLSALFKFADANGYVTPDVDLGKLRRKVKGRKGGKRLPWAEADLRTLVSGPVWAGCKGLWNRLAPGDVVIHDGMYWGLPLVVCTGGRSEEPAGLMLVDIFEDAPVPYIHFRDNAYRLLKNGQSDRKVPISPALIRLGFLDHVRAMRELGHELLFPEFYNPKASMSFDHVFYDKVFEPLRDFHFPNGTSQKRGRKDVDVHSIRTRVASFWRDRKFDPGLRQYLLGHVPDGETAASYEEEPGLDLLLPLVTALGDLLPELPVMPLRLRPAEWQKFGSIRGRRAT</sequence>
<gene>
    <name evidence="3" type="ORF">ACFQ24_01930</name>
</gene>